<reference evidence="2 3" key="2">
    <citation type="submission" date="2018-11" db="EMBL/GenBank/DDBJ databases">
        <authorList>
            <consortium name="Pathogen Informatics"/>
        </authorList>
    </citation>
    <scope>NUCLEOTIDE SEQUENCE [LARGE SCALE GENOMIC DNA]</scope>
</reference>
<evidence type="ECO:0000313" key="4">
    <source>
        <dbReference type="WBParaSite" id="SBAD_0000801001-mRNA-1"/>
    </source>
</evidence>
<accession>A0A183IVS2</accession>
<keyword evidence="3" id="KW-1185">Reference proteome</keyword>
<organism evidence="4">
    <name type="scientific">Soboliphyme baturini</name>
    <dbReference type="NCBI Taxonomy" id="241478"/>
    <lineage>
        <taxon>Eukaryota</taxon>
        <taxon>Metazoa</taxon>
        <taxon>Ecdysozoa</taxon>
        <taxon>Nematoda</taxon>
        <taxon>Enoplea</taxon>
        <taxon>Dorylaimia</taxon>
        <taxon>Dioctophymatida</taxon>
        <taxon>Dioctophymatoidea</taxon>
        <taxon>Soboliphymatidae</taxon>
        <taxon>Soboliphyme</taxon>
    </lineage>
</organism>
<evidence type="ECO:0000313" key="3">
    <source>
        <dbReference type="Proteomes" id="UP000270296"/>
    </source>
</evidence>
<evidence type="ECO:0000256" key="1">
    <source>
        <dbReference type="SAM" id="MobiDB-lite"/>
    </source>
</evidence>
<gene>
    <name evidence="2" type="ORF">SBAD_LOCUS7719</name>
</gene>
<dbReference type="EMBL" id="UZAM01010877">
    <property type="protein sequence ID" value="VDP14031.1"/>
    <property type="molecule type" value="Genomic_DNA"/>
</dbReference>
<feature type="region of interest" description="Disordered" evidence="1">
    <location>
        <begin position="87"/>
        <end position="114"/>
    </location>
</feature>
<dbReference type="WBParaSite" id="SBAD_0000801001-mRNA-1">
    <property type="protein sequence ID" value="SBAD_0000801001-mRNA-1"/>
    <property type="gene ID" value="SBAD_0000801001"/>
</dbReference>
<dbReference type="Proteomes" id="UP000270296">
    <property type="component" value="Unassembled WGS sequence"/>
</dbReference>
<evidence type="ECO:0000313" key="2">
    <source>
        <dbReference type="EMBL" id="VDP14031.1"/>
    </source>
</evidence>
<proteinExistence type="predicted"/>
<reference evidence="4" key="1">
    <citation type="submission" date="2016-06" db="UniProtKB">
        <authorList>
            <consortium name="WormBaseParasite"/>
        </authorList>
    </citation>
    <scope>IDENTIFICATION</scope>
</reference>
<name>A0A183IVS2_9BILA</name>
<protein>
    <submittedName>
        <fullName evidence="2 4">Uncharacterized protein</fullName>
    </submittedName>
</protein>
<dbReference type="AlphaFoldDB" id="A0A183IVS2"/>
<sequence>MMRANESLIGGAVVNDGGGGGDEGRLFSSTSHLSAYCPPYQTDGYLFPCRSQCGCCRARLFQQRERCEQLRRYADCDRQQDEELVEEELQKQKEVSISNPPSAGRSPPPFCQRPSRLTTTPQLATARCWQWSSSGGGGGGGGGSGGGGSLVALVSDCCTMNERYLGDASDHHRCQDVDPGRGRGSHAGRVPPPPRHYLSLLLTVITRK</sequence>